<evidence type="ECO:0000256" key="1">
    <source>
        <dbReference type="SAM" id="MobiDB-lite"/>
    </source>
</evidence>
<evidence type="ECO:0000313" key="3">
    <source>
        <dbReference type="Proteomes" id="UP000187455"/>
    </source>
</evidence>
<dbReference type="AlphaFoldDB" id="A0A1R0GR54"/>
<comment type="caution">
    <text evidence="2">The sequence shown here is derived from an EMBL/GenBank/DDBJ whole genome shotgun (WGS) entry which is preliminary data.</text>
</comment>
<sequence length="20" mass="2072">MEELVSSLMGLSLNSGPNPP</sequence>
<evidence type="ECO:0000313" key="2">
    <source>
        <dbReference type="EMBL" id="OLY79377.1"/>
    </source>
</evidence>
<name>A0A1R0GR54_9FUNG</name>
<feature type="region of interest" description="Disordered" evidence="1">
    <location>
        <begin position="1"/>
        <end position="20"/>
    </location>
</feature>
<reference evidence="2 3" key="1">
    <citation type="journal article" date="2016" name="Mol. Biol. Evol.">
        <title>Genome-Wide Survey of Gut Fungi (Harpellales) Reveals the First Horizontally Transferred Ubiquitin Gene from a Mosquito Host.</title>
        <authorList>
            <person name="Wang Y."/>
            <person name="White M.M."/>
            <person name="Kvist S."/>
            <person name="Moncalvo J.M."/>
        </authorList>
    </citation>
    <scope>NUCLEOTIDE SEQUENCE [LARGE SCALE GENOMIC DNA]</scope>
    <source>
        <strain evidence="2 3">ALG-7-W6</strain>
    </source>
</reference>
<dbReference type="EMBL" id="LSSL01004539">
    <property type="protein sequence ID" value="OLY79377.1"/>
    <property type="molecule type" value="Genomic_DNA"/>
</dbReference>
<protein>
    <submittedName>
        <fullName evidence="2">Uncharacterized protein</fullName>
    </submittedName>
</protein>
<accession>A0A1R0GR54</accession>
<feature type="non-terminal residue" evidence="2">
    <location>
        <position position="20"/>
    </location>
</feature>
<proteinExistence type="predicted"/>
<keyword evidence="3" id="KW-1185">Reference proteome</keyword>
<gene>
    <name evidence="2" type="ORF">AYI68_g6556</name>
</gene>
<organism evidence="2 3">
    <name type="scientific">Smittium mucronatum</name>
    <dbReference type="NCBI Taxonomy" id="133383"/>
    <lineage>
        <taxon>Eukaryota</taxon>
        <taxon>Fungi</taxon>
        <taxon>Fungi incertae sedis</taxon>
        <taxon>Zoopagomycota</taxon>
        <taxon>Kickxellomycotina</taxon>
        <taxon>Harpellomycetes</taxon>
        <taxon>Harpellales</taxon>
        <taxon>Legeriomycetaceae</taxon>
        <taxon>Smittium</taxon>
    </lineage>
</organism>
<dbReference type="Proteomes" id="UP000187455">
    <property type="component" value="Unassembled WGS sequence"/>
</dbReference>